<dbReference type="SMART" id="SM00344">
    <property type="entry name" value="HTH_ASNC"/>
    <property type="match status" value="1"/>
</dbReference>
<dbReference type="Gene3D" id="1.10.10.10">
    <property type="entry name" value="Winged helix-like DNA-binding domain superfamily/Winged helix DNA-binding domain"/>
    <property type="match status" value="1"/>
</dbReference>
<feature type="domain" description="HTH asnC-type" evidence="5">
    <location>
        <begin position="102"/>
        <end position="162"/>
    </location>
</feature>
<accession>A0A9W6P290</accession>
<dbReference type="Proteomes" id="UP001165092">
    <property type="component" value="Unassembled WGS sequence"/>
</dbReference>
<dbReference type="InterPro" id="IPR036390">
    <property type="entry name" value="WH_DNA-bd_sf"/>
</dbReference>
<dbReference type="PRINTS" id="PR00033">
    <property type="entry name" value="HTHASNC"/>
</dbReference>
<comment type="caution">
    <text evidence="6">The sequence shown here is derived from an EMBL/GenBank/DDBJ whole genome shotgun (WGS) entry which is preliminary data.</text>
</comment>
<dbReference type="PANTHER" id="PTHR30154">
    <property type="entry name" value="LEUCINE-RESPONSIVE REGULATORY PROTEIN"/>
    <property type="match status" value="1"/>
</dbReference>
<dbReference type="PROSITE" id="PS00519">
    <property type="entry name" value="HTH_ASNC_1"/>
    <property type="match status" value="1"/>
</dbReference>
<keyword evidence="2" id="KW-0238">DNA-binding</keyword>
<evidence type="ECO:0000256" key="1">
    <source>
        <dbReference type="ARBA" id="ARBA00023015"/>
    </source>
</evidence>
<sequence length="264" mass="28180">MGVLHAGVMGMEVFGHISLRVSGPVRPVMEALARRESVTFAAQTAGRFPAVAHVRVGHDAELAAELARIREITGVVGAEVFRGDEIVKDAYSSVRVLRDVPVDPLDWRLVHRLQVDGRASYAELARHVGLSQAAARSRVVRLIDAGVVHVTALIEPSAVGANEHLGFGLRCRGDASALAARLATLAGVSFAATGFGRYDVVGGVTATDRSTLVETLETIRGYPDVTYAESWEHLSVTKERHQIDDRPRDPGPAALRTASPRGAG</sequence>
<name>A0A9W6P290_9ACTN</name>
<keyword evidence="7" id="KW-1185">Reference proteome</keyword>
<evidence type="ECO:0000256" key="2">
    <source>
        <dbReference type="ARBA" id="ARBA00023125"/>
    </source>
</evidence>
<organism evidence="6 7">
    <name type="scientific">Nocardiopsis ansamitocini</name>
    <dbReference type="NCBI Taxonomy" id="1670832"/>
    <lineage>
        <taxon>Bacteria</taxon>
        <taxon>Bacillati</taxon>
        <taxon>Actinomycetota</taxon>
        <taxon>Actinomycetes</taxon>
        <taxon>Streptosporangiales</taxon>
        <taxon>Nocardiopsidaceae</taxon>
        <taxon>Nocardiopsis</taxon>
    </lineage>
</organism>
<dbReference type="EMBL" id="BSQG01000001">
    <property type="protein sequence ID" value="GLU45823.1"/>
    <property type="molecule type" value="Genomic_DNA"/>
</dbReference>
<dbReference type="InterPro" id="IPR019885">
    <property type="entry name" value="Tscrpt_reg_HTH_AsnC-type_CS"/>
</dbReference>
<evidence type="ECO:0000259" key="5">
    <source>
        <dbReference type="PROSITE" id="PS50956"/>
    </source>
</evidence>
<dbReference type="Pfam" id="PF13404">
    <property type="entry name" value="HTH_AsnC-type"/>
    <property type="match status" value="1"/>
</dbReference>
<evidence type="ECO:0000313" key="6">
    <source>
        <dbReference type="EMBL" id="GLU45823.1"/>
    </source>
</evidence>
<feature type="compositionally biased region" description="Basic and acidic residues" evidence="4">
    <location>
        <begin position="239"/>
        <end position="249"/>
    </location>
</feature>
<dbReference type="PROSITE" id="PS50956">
    <property type="entry name" value="HTH_ASNC_2"/>
    <property type="match status" value="1"/>
</dbReference>
<dbReference type="GO" id="GO:0005829">
    <property type="term" value="C:cytosol"/>
    <property type="evidence" value="ECO:0007669"/>
    <property type="project" value="TreeGrafter"/>
</dbReference>
<proteinExistence type="predicted"/>
<protein>
    <submittedName>
        <fullName evidence="6">AsnC family transcriptional regulator</fullName>
    </submittedName>
</protein>
<gene>
    <name evidence="6" type="ORF">Nans01_01740</name>
</gene>
<evidence type="ECO:0000256" key="3">
    <source>
        <dbReference type="ARBA" id="ARBA00023163"/>
    </source>
</evidence>
<evidence type="ECO:0000256" key="4">
    <source>
        <dbReference type="SAM" id="MobiDB-lite"/>
    </source>
</evidence>
<keyword evidence="3" id="KW-0804">Transcription</keyword>
<dbReference type="GO" id="GO:0043565">
    <property type="term" value="F:sequence-specific DNA binding"/>
    <property type="evidence" value="ECO:0007669"/>
    <property type="project" value="InterPro"/>
</dbReference>
<dbReference type="InterPro" id="IPR019888">
    <property type="entry name" value="Tscrpt_reg_AsnC-like"/>
</dbReference>
<dbReference type="PANTHER" id="PTHR30154:SF45">
    <property type="entry name" value="TRANSCRIPTIONAL REGULATORY PROTEIN (PROBABLY ASNC-FAMILY)-RELATED"/>
    <property type="match status" value="1"/>
</dbReference>
<dbReference type="InterPro" id="IPR036388">
    <property type="entry name" value="WH-like_DNA-bd_sf"/>
</dbReference>
<dbReference type="GO" id="GO:0043200">
    <property type="term" value="P:response to amino acid"/>
    <property type="evidence" value="ECO:0007669"/>
    <property type="project" value="TreeGrafter"/>
</dbReference>
<evidence type="ECO:0000313" key="7">
    <source>
        <dbReference type="Proteomes" id="UP001165092"/>
    </source>
</evidence>
<keyword evidence="1" id="KW-0805">Transcription regulation</keyword>
<dbReference type="AlphaFoldDB" id="A0A9W6P290"/>
<dbReference type="InterPro" id="IPR000485">
    <property type="entry name" value="AsnC-type_HTH_dom"/>
</dbReference>
<dbReference type="SUPFAM" id="SSF46785">
    <property type="entry name" value="Winged helix' DNA-binding domain"/>
    <property type="match status" value="1"/>
</dbReference>
<feature type="region of interest" description="Disordered" evidence="4">
    <location>
        <begin position="239"/>
        <end position="264"/>
    </location>
</feature>
<reference evidence="6" key="1">
    <citation type="submission" date="2023-02" db="EMBL/GenBank/DDBJ databases">
        <title>Nocardiopsis ansamitocini NBRC 112285.</title>
        <authorList>
            <person name="Ichikawa N."/>
            <person name="Sato H."/>
            <person name="Tonouchi N."/>
        </authorList>
    </citation>
    <scope>NUCLEOTIDE SEQUENCE</scope>
    <source>
        <strain evidence="6">NBRC 112285</strain>
    </source>
</reference>